<keyword evidence="3" id="KW-1185">Reference proteome</keyword>
<dbReference type="EMBL" id="QNQT01000022">
    <property type="protein sequence ID" value="RDU34657.1"/>
    <property type="molecule type" value="Genomic_DNA"/>
</dbReference>
<dbReference type="OrthoDB" id="290056at2"/>
<dbReference type="Proteomes" id="UP000257144">
    <property type="component" value="Unassembled WGS sequence"/>
</dbReference>
<keyword evidence="1" id="KW-1133">Transmembrane helix</keyword>
<dbReference type="AlphaFoldDB" id="A0A3D8GK36"/>
<organism evidence="2 3">
    <name type="scientific">Neobacillus piezotolerans</name>
    <dbReference type="NCBI Taxonomy" id="2259171"/>
    <lineage>
        <taxon>Bacteria</taxon>
        <taxon>Bacillati</taxon>
        <taxon>Bacillota</taxon>
        <taxon>Bacilli</taxon>
        <taxon>Bacillales</taxon>
        <taxon>Bacillaceae</taxon>
        <taxon>Neobacillus</taxon>
    </lineage>
</organism>
<comment type="caution">
    <text evidence="2">The sequence shown here is derived from an EMBL/GenBank/DDBJ whole genome shotgun (WGS) entry which is preliminary data.</text>
</comment>
<reference evidence="2 3" key="1">
    <citation type="submission" date="2018-07" db="EMBL/GenBank/DDBJ databases">
        <title>Bacillus sp. YLB-04 draft genome sequence.</title>
        <authorList>
            <person name="Yu L."/>
            <person name="Tang X."/>
        </authorList>
    </citation>
    <scope>NUCLEOTIDE SEQUENCE [LARGE SCALE GENOMIC DNA]</scope>
    <source>
        <strain evidence="2 3">YLB-04</strain>
    </source>
</reference>
<dbReference type="Pfam" id="PF04964">
    <property type="entry name" value="Flp_Fap"/>
    <property type="match status" value="1"/>
</dbReference>
<dbReference type="RefSeq" id="WP_115454208.1">
    <property type="nucleotide sequence ID" value="NZ_QNQT01000022.1"/>
</dbReference>
<accession>A0A3D8GK36</accession>
<evidence type="ECO:0000313" key="3">
    <source>
        <dbReference type="Proteomes" id="UP000257144"/>
    </source>
</evidence>
<proteinExistence type="predicted"/>
<dbReference type="InterPro" id="IPR007047">
    <property type="entry name" value="Flp_Fap"/>
</dbReference>
<gene>
    <name evidence="2" type="ORF">DRW41_22265</name>
</gene>
<evidence type="ECO:0000256" key="1">
    <source>
        <dbReference type="SAM" id="Phobius"/>
    </source>
</evidence>
<name>A0A3D8GK36_9BACI</name>
<evidence type="ECO:0000313" key="2">
    <source>
        <dbReference type="EMBL" id="RDU34657.1"/>
    </source>
</evidence>
<keyword evidence="1" id="KW-0812">Transmembrane</keyword>
<keyword evidence="1" id="KW-0472">Membrane</keyword>
<protein>
    <submittedName>
        <fullName evidence="2">Flp family type IVb pilin</fullName>
    </submittedName>
</protein>
<feature type="transmembrane region" description="Helical" evidence="1">
    <location>
        <begin position="20"/>
        <end position="38"/>
    </location>
</feature>
<sequence length="57" mass="5860">MNLVTRLVKEEEGQALTEYGLIIGLVAVICIAAIGAMGSQISGLFNRIAAKLASAGI</sequence>